<evidence type="ECO:0000313" key="3">
    <source>
        <dbReference type="Proteomes" id="UP001589828"/>
    </source>
</evidence>
<reference evidence="2 3" key="1">
    <citation type="submission" date="2024-09" db="EMBL/GenBank/DDBJ databases">
        <authorList>
            <person name="Sun Q."/>
            <person name="Mori K."/>
        </authorList>
    </citation>
    <scope>NUCLEOTIDE SEQUENCE [LARGE SCALE GENOMIC DNA]</scope>
    <source>
        <strain evidence="2 3">NCAIM B.02415</strain>
    </source>
</reference>
<name>A0ABV6LGL9_9SPHI</name>
<keyword evidence="1" id="KW-0472">Membrane</keyword>
<keyword evidence="1" id="KW-0812">Transmembrane</keyword>
<evidence type="ECO:0000256" key="1">
    <source>
        <dbReference type="SAM" id="Phobius"/>
    </source>
</evidence>
<organism evidence="2 3">
    <name type="scientific">Mucilaginibacter angelicae</name>
    <dbReference type="NCBI Taxonomy" id="869718"/>
    <lineage>
        <taxon>Bacteria</taxon>
        <taxon>Pseudomonadati</taxon>
        <taxon>Bacteroidota</taxon>
        <taxon>Sphingobacteriia</taxon>
        <taxon>Sphingobacteriales</taxon>
        <taxon>Sphingobacteriaceae</taxon>
        <taxon>Mucilaginibacter</taxon>
    </lineage>
</organism>
<protein>
    <submittedName>
        <fullName evidence="2">Uncharacterized protein</fullName>
    </submittedName>
</protein>
<keyword evidence="3" id="KW-1185">Reference proteome</keyword>
<feature type="transmembrane region" description="Helical" evidence="1">
    <location>
        <begin position="28"/>
        <end position="45"/>
    </location>
</feature>
<evidence type="ECO:0000313" key="2">
    <source>
        <dbReference type="EMBL" id="MFC0518583.1"/>
    </source>
</evidence>
<gene>
    <name evidence="2" type="ORF">ACFFGT_30495</name>
</gene>
<dbReference type="EMBL" id="JBHLTS010000079">
    <property type="protein sequence ID" value="MFC0518583.1"/>
    <property type="molecule type" value="Genomic_DNA"/>
</dbReference>
<comment type="caution">
    <text evidence="2">The sequence shown here is derived from an EMBL/GenBank/DDBJ whole genome shotgun (WGS) entry which is preliminary data.</text>
</comment>
<proteinExistence type="predicted"/>
<dbReference type="RefSeq" id="WP_377026298.1">
    <property type="nucleotide sequence ID" value="NZ_JBHLTS010000079.1"/>
</dbReference>
<keyword evidence="1" id="KW-1133">Transmembrane helix</keyword>
<dbReference type="Proteomes" id="UP001589828">
    <property type="component" value="Unassembled WGS sequence"/>
</dbReference>
<sequence>MNWFCLAKKKKWRIIKKRLRDKECPDKGFGILPGAVFNVCYYHLLMTKDMKKFFFNQRIALLDTFYLASCRCYHHWCWEDERCLENKQKHVIASDSVATARKHIRPV</sequence>
<accession>A0ABV6LGL9</accession>